<organism evidence="8 9">
    <name type="scientific">Yaniella flava</name>
    <dbReference type="NCBI Taxonomy" id="287930"/>
    <lineage>
        <taxon>Bacteria</taxon>
        <taxon>Bacillati</taxon>
        <taxon>Actinomycetota</taxon>
        <taxon>Actinomycetes</taxon>
        <taxon>Micrococcales</taxon>
        <taxon>Micrococcaceae</taxon>
        <taxon>Yaniella</taxon>
    </lineage>
</organism>
<accession>A0ABN2U7H8</accession>
<feature type="domain" description="ATPase AAA-type core" evidence="7">
    <location>
        <begin position="24"/>
        <end position="94"/>
    </location>
</feature>
<evidence type="ECO:0000256" key="6">
    <source>
        <dbReference type="ARBA" id="ARBA00023251"/>
    </source>
</evidence>
<dbReference type="PANTHER" id="PTHR42711">
    <property type="entry name" value="ABC TRANSPORTER ATP-BINDING PROTEIN"/>
    <property type="match status" value="1"/>
</dbReference>
<dbReference type="EMBL" id="BAAAMN010000013">
    <property type="protein sequence ID" value="GAA2030507.1"/>
    <property type="molecule type" value="Genomic_DNA"/>
</dbReference>
<dbReference type="PANTHER" id="PTHR42711:SF5">
    <property type="entry name" value="ABC TRANSPORTER ATP-BINDING PROTEIN NATA"/>
    <property type="match status" value="1"/>
</dbReference>
<evidence type="ECO:0000313" key="9">
    <source>
        <dbReference type="Proteomes" id="UP001501461"/>
    </source>
</evidence>
<dbReference type="Proteomes" id="UP001501461">
    <property type="component" value="Unassembled WGS sequence"/>
</dbReference>
<keyword evidence="5" id="KW-0067">ATP-binding</keyword>
<evidence type="ECO:0000256" key="3">
    <source>
        <dbReference type="ARBA" id="ARBA00022448"/>
    </source>
</evidence>
<protein>
    <recommendedName>
        <fullName evidence="7">ATPase AAA-type core domain-containing protein</fullName>
    </recommendedName>
</protein>
<keyword evidence="4" id="KW-0547">Nucleotide-binding</keyword>
<sequence>MADYYRPYVDPWPTEELLALVGLTEQANQKINTLSGGQRRRLDVALDVLGRPPLLFLDEPTTGFDPKARREFHELVHRLSDLEDTTIVLTTHDLA</sequence>
<dbReference type="InterPro" id="IPR050763">
    <property type="entry name" value="ABC_transporter_ATP-binding"/>
</dbReference>
<proteinExistence type="inferred from homology"/>
<dbReference type="Gene3D" id="3.40.50.300">
    <property type="entry name" value="P-loop containing nucleotide triphosphate hydrolases"/>
    <property type="match status" value="1"/>
</dbReference>
<dbReference type="Pfam" id="PF13304">
    <property type="entry name" value="AAA_21"/>
    <property type="match status" value="1"/>
</dbReference>
<keyword evidence="6" id="KW-0046">Antibiotic resistance</keyword>
<dbReference type="InterPro" id="IPR027417">
    <property type="entry name" value="P-loop_NTPase"/>
</dbReference>
<evidence type="ECO:0000313" key="8">
    <source>
        <dbReference type="EMBL" id="GAA2030507.1"/>
    </source>
</evidence>
<evidence type="ECO:0000259" key="7">
    <source>
        <dbReference type="Pfam" id="PF13304"/>
    </source>
</evidence>
<evidence type="ECO:0000256" key="5">
    <source>
        <dbReference type="ARBA" id="ARBA00022840"/>
    </source>
</evidence>
<keyword evidence="3" id="KW-0813">Transport</keyword>
<dbReference type="SUPFAM" id="SSF52540">
    <property type="entry name" value="P-loop containing nucleoside triphosphate hydrolases"/>
    <property type="match status" value="1"/>
</dbReference>
<evidence type="ECO:0000256" key="2">
    <source>
        <dbReference type="ARBA" id="ARBA00005417"/>
    </source>
</evidence>
<comment type="caution">
    <text evidence="8">The sequence shown here is derived from an EMBL/GenBank/DDBJ whole genome shotgun (WGS) entry which is preliminary data.</text>
</comment>
<dbReference type="InterPro" id="IPR003959">
    <property type="entry name" value="ATPase_AAA_core"/>
</dbReference>
<reference evidence="8 9" key="1">
    <citation type="journal article" date="2019" name="Int. J. Syst. Evol. Microbiol.">
        <title>The Global Catalogue of Microorganisms (GCM) 10K type strain sequencing project: providing services to taxonomists for standard genome sequencing and annotation.</title>
        <authorList>
            <consortium name="The Broad Institute Genomics Platform"/>
            <consortium name="The Broad Institute Genome Sequencing Center for Infectious Disease"/>
            <person name="Wu L."/>
            <person name="Ma J."/>
        </authorList>
    </citation>
    <scope>NUCLEOTIDE SEQUENCE [LARGE SCALE GENOMIC DNA]</scope>
    <source>
        <strain evidence="8 9">JCM 13595</strain>
    </source>
</reference>
<evidence type="ECO:0000256" key="4">
    <source>
        <dbReference type="ARBA" id="ARBA00022741"/>
    </source>
</evidence>
<name>A0ABN2U7H8_9MICC</name>
<keyword evidence="9" id="KW-1185">Reference proteome</keyword>
<comment type="similarity">
    <text evidence="2">Belongs to the ABC transporter superfamily.</text>
</comment>
<comment type="subcellular location">
    <subcellularLocation>
        <location evidence="1">Cell membrane</location>
        <topology evidence="1">Peripheral membrane protein</topology>
    </subcellularLocation>
</comment>
<evidence type="ECO:0000256" key="1">
    <source>
        <dbReference type="ARBA" id="ARBA00004202"/>
    </source>
</evidence>
<gene>
    <name evidence="8" type="ORF">GCM10009720_08340</name>
</gene>